<organism evidence="1">
    <name type="scientific">marine sediment metagenome</name>
    <dbReference type="NCBI Taxonomy" id="412755"/>
    <lineage>
        <taxon>unclassified sequences</taxon>
        <taxon>metagenomes</taxon>
        <taxon>ecological metagenomes</taxon>
    </lineage>
</organism>
<sequence length="45" mass="5070">GSAAIYIILEELFHSGRLRKGETLLCFIPESGRFSHCFMLLKVEG</sequence>
<dbReference type="AlphaFoldDB" id="X0VJW6"/>
<accession>X0VJW6</accession>
<feature type="non-terminal residue" evidence="1">
    <location>
        <position position="1"/>
    </location>
</feature>
<dbReference type="InterPro" id="IPR016039">
    <property type="entry name" value="Thiolase-like"/>
</dbReference>
<gene>
    <name evidence="1" type="ORF">S01H1_37310</name>
</gene>
<comment type="caution">
    <text evidence="1">The sequence shown here is derived from an EMBL/GenBank/DDBJ whole genome shotgun (WGS) entry which is preliminary data.</text>
</comment>
<reference evidence="1" key="1">
    <citation type="journal article" date="2014" name="Front. Microbiol.">
        <title>High frequency of phylogenetically diverse reductive dehalogenase-homologous genes in deep subseafloor sedimentary metagenomes.</title>
        <authorList>
            <person name="Kawai M."/>
            <person name="Futagami T."/>
            <person name="Toyoda A."/>
            <person name="Takaki Y."/>
            <person name="Nishi S."/>
            <person name="Hori S."/>
            <person name="Arai W."/>
            <person name="Tsubouchi T."/>
            <person name="Morono Y."/>
            <person name="Uchiyama I."/>
            <person name="Ito T."/>
            <person name="Fujiyama A."/>
            <person name="Inagaki F."/>
            <person name="Takami H."/>
        </authorList>
    </citation>
    <scope>NUCLEOTIDE SEQUENCE</scope>
    <source>
        <strain evidence="1">Expedition CK06-06</strain>
    </source>
</reference>
<proteinExistence type="predicted"/>
<dbReference type="GO" id="GO:0016746">
    <property type="term" value="F:acyltransferase activity"/>
    <property type="evidence" value="ECO:0007669"/>
    <property type="project" value="InterPro"/>
</dbReference>
<protein>
    <recommendedName>
        <fullName evidence="2">Beta-ketoacyl-[acyl-carrier-protein] synthase III C-terminal domain-containing protein</fullName>
    </recommendedName>
</protein>
<dbReference type="SUPFAM" id="SSF53901">
    <property type="entry name" value="Thiolase-like"/>
    <property type="match status" value="1"/>
</dbReference>
<dbReference type="EMBL" id="BARS01023433">
    <property type="protein sequence ID" value="GAG11472.1"/>
    <property type="molecule type" value="Genomic_DNA"/>
</dbReference>
<evidence type="ECO:0008006" key="2">
    <source>
        <dbReference type="Google" id="ProtNLM"/>
    </source>
</evidence>
<evidence type="ECO:0000313" key="1">
    <source>
        <dbReference type="EMBL" id="GAG11472.1"/>
    </source>
</evidence>
<dbReference type="Gene3D" id="3.40.47.10">
    <property type="match status" value="1"/>
</dbReference>
<name>X0VJW6_9ZZZZ</name>